<accession>A0A850P706</accession>
<dbReference type="EMBL" id="JABXXS010000069">
    <property type="protein sequence ID" value="NVN38479.1"/>
    <property type="molecule type" value="Genomic_DNA"/>
</dbReference>
<dbReference type="Proteomes" id="UP000522590">
    <property type="component" value="Unassembled WGS sequence"/>
</dbReference>
<sequence>MADVTQNGFALRIRKLLPTGWFPAPPATGEAEQAPVLNALLQGYGSVFAWIWAMLAGTADQTRLATMSGAFLDMFAADFFGTLLTRNPGESDDAFRARIEEALFPSLGTRPDVVDVIADQVGSAGRVIEPRNAGDCKGLGSLVSPATGGGYGYGVAALRYGSRGAPFQLFAQLPTGDTNLPATQTLDRIADVMPAGTIAWVQDVENLG</sequence>
<organism evidence="1 2">
    <name type="scientific">Komagataeibacter swingsii</name>
    <dbReference type="NCBI Taxonomy" id="215220"/>
    <lineage>
        <taxon>Bacteria</taxon>
        <taxon>Pseudomonadati</taxon>
        <taxon>Pseudomonadota</taxon>
        <taxon>Alphaproteobacteria</taxon>
        <taxon>Acetobacterales</taxon>
        <taxon>Acetobacteraceae</taxon>
        <taxon>Komagataeibacter</taxon>
    </lineage>
</organism>
<proteinExistence type="predicted"/>
<reference evidence="1 2" key="1">
    <citation type="submission" date="2020-06" db="EMBL/GenBank/DDBJ databases">
        <title>Description of novel acetic acid bacteria.</title>
        <authorList>
            <person name="Sombolestani A."/>
        </authorList>
    </citation>
    <scope>NUCLEOTIDE SEQUENCE [LARGE SCALE GENOMIC DNA]</scope>
    <source>
        <strain evidence="1 2">LMG 25</strain>
    </source>
</reference>
<evidence type="ECO:0008006" key="3">
    <source>
        <dbReference type="Google" id="ProtNLM"/>
    </source>
</evidence>
<protein>
    <recommendedName>
        <fullName evidence="3">Phage tail protein</fullName>
    </recommendedName>
</protein>
<evidence type="ECO:0000313" key="2">
    <source>
        <dbReference type="Proteomes" id="UP000522590"/>
    </source>
</evidence>
<gene>
    <name evidence="1" type="ORF">HUK81_16485</name>
</gene>
<name>A0A850P706_9PROT</name>
<dbReference type="AlphaFoldDB" id="A0A850P706"/>
<comment type="caution">
    <text evidence="1">The sequence shown here is derived from an EMBL/GenBank/DDBJ whole genome shotgun (WGS) entry which is preliminary data.</text>
</comment>
<dbReference type="InterPro" id="IPR016884">
    <property type="entry name" value="UCP028438"/>
</dbReference>
<dbReference type="PIRSF" id="PIRSF028438">
    <property type="entry name" value="UCP028438"/>
    <property type="match status" value="1"/>
</dbReference>
<evidence type="ECO:0000313" key="1">
    <source>
        <dbReference type="EMBL" id="NVN38479.1"/>
    </source>
</evidence>